<organism evidence="1 2">
    <name type="scientific">Pan troglodytes</name>
    <name type="common">Chimpanzee</name>
    <dbReference type="NCBI Taxonomy" id="9598"/>
    <lineage>
        <taxon>Eukaryota</taxon>
        <taxon>Metazoa</taxon>
        <taxon>Chordata</taxon>
        <taxon>Craniata</taxon>
        <taxon>Vertebrata</taxon>
        <taxon>Euteleostomi</taxon>
        <taxon>Mammalia</taxon>
        <taxon>Eutheria</taxon>
        <taxon>Euarchontoglires</taxon>
        <taxon>Primates</taxon>
        <taxon>Haplorrhini</taxon>
        <taxon>Catarrhini</taxon>
        <taxon>Hominidae</taxon>
        <taxon>Pan</taxon>
    </lineage>
</organism>
<name>A0A2J8IUA9_PANTR</name>
<evidence type="ECO:0000313" key="2">
    <source>
        <dbReference type="Proteomes" id="UP000236370"/>
    </source>
</evidence>
<comment type="caution">
    <text evidence="1">The sequence shown here is derived from an EMBL/GenBank/DDBJ whole genome shotgun (WGS) entry which is preliminary data.</text>
</comment>
<protein>
    <submittedName>
        <fullName evidence="1">RGPD1 isoform 2</fullName>
    </submittedName>
</protein>
<dbReference type="AlphaFoldDB" id="A0A2J8IUA9"/>
<evidence type="ECO:0000313" key="1">
    <source>
        <dbReference type="EMBL" id="PNI14104.1"/>
    </source>
</evidence>
<feature type="non-terminal residue" evidence="1">
    <location>
        <position position="1"/>
    </location>
</feature>
<gene>
    <name evidence="1" type="ORF">CK820_G0053058</name>
</gene>
<dbReference type="Proteomes" id="UP000236370">
    <property type="component" value="Unassembled WGS sequence"/>
</dbReference>
<proteinExistence type="predicted"/>
<reference evidence="1 2" key="1">
    <citation type="submission" date="2017-12" db="EMBL/GenBank/DDBJ databases">
        <title>High-resolution comparative analysis of great ape genomes.</title>
        <authorList>
            <person name="Pollen A."/>
            <person name="Hastie A."/>
            <person name="Hormozdiari F."/>
            <person name="Dougherty M."/>
            <person name="Liu R."/>
            <person name="Chaisson M."/>
            <person name="Hoppe E."/>
            <person name="Hill C."/>
            <person name="Pang A."/>
            <person name="Hillier L."/>
            <person name="Baker C."/>
            <person name="Armstrong J."/>
            <person name="Shendure J."/>
            <person name="Paten B."/>
            <person name="Wilson R."/>
            <person name="Chao H."/>
            <person name="Schneider V."/>
            <person name="Ventura M."/>
            <person name="Kronenberg Z."/>
            <person name="Murali S."/>
            <person name="Gordon D."/>
            <person name="Cantsilieris S."/>
            <person name="Munson K."/>
            <person name="Nelson B."/>
            <person name="Raja A."/>
            <person name="Underwood J."/>
            <person name="Diekhans M."/>
            <person name="Fiddes I."/>
            <person name="Haussler D."/>
            <person name="Eichler E."/>
        </authorList>
    </citation>
    <scope>NUCLEOTIDE SEQUENCE [LARGE SCALE GENOMIC DNA]</scope>
    <source>
        <strain evidence="1">Yerkes chimp pedigree #C0471</strain>
    </source>
</reference>
<dbReference type="EMBL" id="NBAG03000585">
    <property type="protein sequence ID" value="PNI14104.1"/>
    <property type="molecule type" value="Genomic_DNA"/>
</dbReference>
<accession>A0A2J8IUA9</accession>
<sequence>HGNIEDAVTAFESIQSVVSYWNLALEGRRH</sequence>